<keyword evidence="8 10" id="KW-0275">Fatty acid biosynthesis</keyword>
<keyword evidence="6 10" id="KW-0067">ATP-binding</keyword>
<comment type="pathway">
    <text evidence="1 10">Lipid metabolism; malonyl-CoA biosynthesis; malonyl-CoA from acetyl-CoA: step 1/1.</text>
</comment>
<dbReference type="PRINTS" id="PR01069">
    <property type="entry name" value="ACCCTRFRASEA"/>
</dbReference>
<dbReference type="PANTHER" id="PTHR42853:SF3">
    <property type="entry name" value="ACETYL-COENZYME A CARBOXYLASE CARBOXYL TRANSFERASE SUBUNIT ALPHA, CHLOROPLASTIC"/>
    <property type="match status" value="1"/>
</dbReference>
<dbReference type="NCBIfam" id="TIGR00513">
    <property type="entry name" value="accA"/>
    <property type="match status" value="1"/>
</dbReference>
<keyword evidence="3 10" id="KW-0808">Transferase</keyword>
<keyword evidence="5 10" id="KW-0276">Fatty acid metabolism</keyword>
<dbReference type="InterPro" id="IPR029045">
    <property type="entry name" value="ClpP/crotonase-like_dom_sf"/>
</dbReference>
<dbReference type="HAMAP" id="MF_00823">
    <property type="entry name" value="AcetylCoA_CT_alpha"/>
    <property type="match status" value="1"/>
</dbReference>
<dbReference type="NCBIfam" id="NF041504">
    <property type="entry name" value="AccA_sub"/>
    <property type="match status" value="1"/>
</dbReference>
<dbReference type="InterPro" id="IPR001095">
    <property type="entry name" value="Acetyl_CoA_COase_a_su"/>
</dbReference>
<dbReference type="OrthoDB" id="9808023at2"/>
<gene>
    <name evidence="10" type="primary">accA</name>
    <name evidence="12" type="ORF">B0X71_06740</name>
</gene>
<evidence type="ECO:0000256" key="4">
    <source>
        <dbReference type="ARBA" id="ARBA00022741"/>
    </source>
</evidence>
<proteinExistence type="inferred from homology"/>
<evidence type="ECO:0000256" key="1">
    <source>
        <dbReference type="ARBA" id="ARBA00004956"/>
    </source>
</evidence>
<evidence type="ECO:0000256" key="7">
    <source>
        <dbReference type="ARBA" id="ARBA00023098"/>
    </source>
</evidence>
<dbReference type="EC" id="2.1.3.15" evidence="10"/>
<dbReference type="InterPro" id="IPR011763">
    <property type="entry name" value="COA_CT_C"/>
</dbReference>
<dbReference type="GO" id="GO:0016743">
    <property type="term" value="F:carboxyl- or carbamoyltransferase activity"/>
    <property type="evidence" value="ECO:0007669"/>
    <property type="project" value="UniProtKB-UniRule"/>
</dbReference>
<dbReference type="AlphaFoldDB" id="A0A1Q2KXE1"/>
<keyword evidence="7 10" id="KW-0443">Lipid metabolism</keyword>
<dbReference type="KEGG" id="pmar:B0X71_06740"/>
<comment type="subunit">
    <text evidence="10">Acetyl-CoA carboxylase is a heterohexamer composed of biotin carboxyl carrier protein (AccB), biotin carboxylase (AccC) and two subunits each of ACCase subunit alpha (AccA) and ACCase subunit beta (AccD).</text>
</comment>
<evidence type="ECO:0000256" key="6">
    <source>
        <dbReference type="ARBA" id="ARBA00022840"/>
    </source>
</evidence>
<sequence>MSKEKSKAKKKTKALPFEEPLIQLQSKIAELKELTQSADVDMSAEISGLEDRFTRLESEIYENMKPWDRVQVARHPNRPSTQEYIDLLFHDFMELHGDRLYGDDEAVIGGIASFDGLPVTVIGHQRGKDTKENIRRNFGMPHPEGYRKALRLMKQAEKFRRPVICFVDTKGAYPGKAAEERGQSEAIARNLVEMAGLSVPVISVVIGEGGSGGALALGVGNHILMLENSTYSVISPEGAASILWKDSGLAQTAAEAMKITAPDLLQMGIIDRIIPEVRGGAHHDVERQAGFVFTALQQSFAELLPLDGERLIEQRYAKFKSIGVFEE</sequence>
<evidence type="ECO:0000313" key="13">
    <source>
        <dbReference type="Proteomes" id="UP000188184"/>
    </source>
</evidence>
<comment type="catalytic activity">
    <reaction evidence="9 10">
        <text>N(6)-carboxybiotinyl-L-lysyl-[protein] + acetyl-CoA = N(6)-biotinyl-L-lysyl-[protein] + malonyl-CoA</text>
        <dbReference type="Rhea" id="RHEA:54728"/>
        <dbReference type="Rhea" id="RHEA-COMP:10505"/>
        <dbReference type="Rhea" id="RHEA-COMP:10506"/>
        <dbReference type="ChEBI" id="CHEBI:57288"/>
        <dbReference type="ChEBI" id="CHEBI:57384"/>
        <dbReference type="ChEBI" id="CHEBI:83144"/>
        <dbReference type="ChEBI" id="CHEBI:83145"/>
        <dbReference type="EC" id="2.1.3.15"/>
    </reaction>
</comment>
<dbReference type="Proteomes" id="UP000188184">
    <property type="component" value="Chromosome"/>
</dbReference>
<evidence type="ECO:0000256" key="9">
    <source>
        <dbReference type="ARBA" id="ARBA00049152"/>
    </source>
</evidence>
<evidence type="ECO:0000256" key="2">
    <source>
        <dbReference type="ARBA" id="ARBA00022516"/>
    </source>
</evidence>
<reference evidence="12 13" key="1">
    <citation type="submission" date="2017-02" db="EMBL/GenBank/DDBJ databases">
        <title>The complete genomic sequence of a novel cold adapted crude oil-degrading bacterium Planococcus qaidamina Y42.</title>
        <authorList>
            <person name="Yang R."/>
        </authorList>
    </citation>
    <scope>NUCLEOTIDE SEQUENCE [LARGE SCALE GENOMIC DNA]</scope>
    <source>
        <strain evidence="12 13">Y42</strain>
    </source>
</reference>
<keyword evidence="2 10" id="KW-0444">Lipid biosynthesis</keyword>
<dbReference type="GO" id="GO:0003989">
    <property type="term" value="F:acetyl-CoA carboxylase activity"/>
    <property type="evidence" value="ECO:0007669"/>
    <property type="project" value="InterPro"/>
</dbReference>
<organism evidence="12 13">
    <name type="scientific">Planococcus lenghuensis</name>
    <dbReference type="NCBI Taxonomy" id="2213202"/>
    <lineage>
        <taxon>Bacteria</taxon>
        <taxon>Bacillati</taxon>
        <taxon>Bacillota</taxon>
        <taxon>Bacilli</taxon>
        <taxon>Bacillales</taxon>
        <taxon>Caryophanaceae</taxon>
        <taxon>Planococcus</taxon>
    </lineage>
</organism>
<protein>
    <recommendedName>
        <fullName evidence="10">Acetyl-coenzyme A carboxylase carboxyl transferase subunit alpha</fullName>
        <shortName evidence="10">ACCase subunit alpha</shortName>
        <shortName evidence="10">Acetyl-CoA carboxylase carboxyltransferase subunit alpha</shortName>
        <ecNumber evidence="10">2.1.3.15</ecNumber>
    </recommendedName>
</protein>
<evidence type="ECO:0000256" key="8">
    <source>
        <dbReference type="ARBA" id="ARBA00023160"/>
    </source>
</evidence>
<dbReference type="EMBL" id="CP019640">
    <property type="protein sequence ID" value="AQQ52813.1"/>
    <property type="molecule type" value="Genomic_DNA"/>
</dbReference>
<keyword evidence="10" id="KW-0963">Cytoplasm</keyword>
<dbReference type="GO" id="GO:0005524">
    <property type="term" value="F:ATP binding"/>
    <property type="evidence" value="ECO:0007669"/>
    <property type="project" value="UniProtKB-KW"/>
</dbReference>
<feature type="domain" description="CoA carboxyltransferase C-terminal" evidence="11">
    <location>
        <begin position="52"/>
        <end position="302"/>
    </location>
</feature>
<accession>A0A1Q2KXE1</accession>
<dbReference type="SUPFAM" id="SSF52096">
    <property type="entry name" value="ClpP/crotonase"/>
    <property type="match status" value="1"/>
</dbReference>
<comment type="function">
    <text evidence="10">Component of the acetyl coenzyme A carboxylase (ACC) complex. First, biotin carboxylase catalyzes the carboxylation of biotin on its carrier protein (BCCP) and then the CO(2) group is transferred by the carboxyltransferase to acetyl-CoA to form malonyl-CoA.</text>
</comment>
<dbReference type="RefSeq" id="WP_077588691.1">
    <property type="nucleotide sequence ID" value="NZ_CP019640.1"/>
</dbReference>
<dbReference type="Pfam" id="PF03255">
    <property type="entry name" value="ACCA"/>
    <property type="match status" value="1"/>
</dbReference>
<dbReference type="GO" id="GO:2001295">
    <property type="term" value="P:malonyl-CoA biosynthetic process"/>
    <property type="evidence" value="ECO:0007669"/>
    <property type="project" value="UniProtKB-UniRule"/>
</dbReference>
<dbReference type="Gene3D" id="3.90.226.10">
    <property type="entry name" value="2-enoyl-CoA Hydratase, Chain A, domain 1"/>
    <property type="match status" value="1"/>
</dbReference>
<comment type="similarity">
    <text evidence="10">Belongs to the AccA family.</text>
</comment>
<keyword evidence="4 10" id="KW-0547">Nucleotide-binding</keyword>
<dbReference type="PROSITE" id="PS50989">
    <property type="entry name" value="COA_CT_CTER"/>
    <property type="match status" value="1"/>
</dbReference>
<evidence type="ECO:0000256" key="5">
    <source>
        <dbReference type="ARBA" id="ARBA00022832"/>
    </source>
</evidence>
<comment type="subcellular location">
    <subcellularLocation>
        <location evidence="10">Cytoplasm</location>
    </subcellularLocation>
</comment>
<evidence type="ECO:0000256" key="10">
    <source>
        <dbReference type="HAMAP-Rule" id="MF_00823"/>
    </source>
</evidence>
<keyword evidence="13" id="KW-1185">Reference proteome</keyword>
<dbReference type="GO" id="GO:0006633">
    <property type="term" value="P:fatty acid biosynthetic process"/>
    <property type="evidence" value="ECO:0007669"/>
    <property type="project" value="UniProtKB-KW"/>
</dbReference>
<evidence type="ECO:0000256" key="3">
    <source>
        <dbReference type="ARBA" id="ARBA00022679"/>
    </source>
</evidence>
<name>A0A1Q2KXE1_9BACL</name>
<evidence type="ECO:0000259" key="11">
    <source>
        <dbReference type="PROSITE" id="PS50989"/>
    </source>
</evidence>
<dbReference type="UniPathway" id="UPA00655">
    <property type="reaction ID" value="UER00711"/>
</dbReference>
<dbReference type="NCBIfam" id="NF004344">
    <property type="entry name" value="PRK05724.1"/>
    <property type="match status" value="1"/>
</dbReference>
<evidence type="ECO:0000313" key="12">
    <source>
        <dbReference type="EMBL" id="AQQ52813.1"/>
    </source>
</evidence>
<dbReference type="GO" id="GO:0009317">
    <property type="term" value="C:acetyl-CoA carboxylase complex"/>
    <property type="evidence" value="ECO:0007669"/>
    <property type="project" value="InterPro"/>
</dbReference>
<dbReference type="PANTHER" id="PTHR42853">
    <property type="entry name" value="ACETYL-COENZYME A CARBOXYLASE CARBOXYL TRANSFERASE SUBUNIT ALPHA"/>
    <property type="match status" value="1"/>
</dbReference>